<reference evidence="2" key="1">
    <citation type="submission" date="2021-11" db="EMBL/GenBank/DDBJ databases">
        <title>BS-T2-15 a new species belonging to the Comamonadaceae family isolated from the soil of a French oak forest.</title>
        <authorList>
            <person name="Mieszkin S."/>
            <person name="Alain K."/>
        </authorList>
    </citation>
    <scope>NUCLEOTIDE SEQUENCE</scope>
    <source>
        <strain evidence="2">BS-T2-15</strain>
    </source>
</reference>
<dbReference type="Proteomes" id="UP001139353">
    <property type="component" value="Unassembled WGS sequence"/>
</dbReference>
<organism evidence="2 3">
    <name type="scientific">Scleromatobacter humisilvae</name>
    <dbReference type="NCBI Taxonomy" id="2897159"/>
    <lineage>
        <taxon>Bacteria</taxon>
        <taxon>Pseudomonadati</taxon>
        <taxon>Pseudomonadota</taxon>
        <taxon>Betaproteobacteria</taxon>
        <taxon>Burkholderiales</taxon>
        <taxon>Sphaerotilaceae</taxon>
        <taxon>Scleromatobacter</taxon>
    </lineage>
</organism>
<dbReference type="GO" id="GO:0003677">
    <property type="term" value="F:DNA binding"/>
    <property type="evidence" value="ECO:0007669"/>
    <property type="project" value="InterPro"/>
</dbReference>
<dbReference type="SMART" id="SM00530">
    <property type="entry name" value="HTH_XRE"/>
    <property type="match status" value="1"/>
</dbReference>
<dbReference type="EMBL" id="JAJLJH010000010">
    <property type="protein sequence ID" value="MCK9688896.1"/>
    <property type="molecule type" value="Genomic_DNA"/>
</dbReference>
<dbReference type="InterPro" id="IPR001387">
    <property type="entry name" value="Cro/C1-type_HTH"/>
</dbReference>
<accession>A0A9X1YST5</accession>
<evidence type="ECO:0000313" key="2">
    <source>
        <dbReference type="EMBL" id="MCK9688896.1"/>
    </source>
</evidence>
<name>A0A9X1YST5_9BURK</name>
<comment type="caution">
    <text evidence="2">The sequence shown here is derived from an EMBL/GenBank/DDBJ whole genome shotgun (WGS) entry which is preliminary data.</text>
</comment>
<evidence type="ECO:0000313" key="3">
    <source>
        <dbReference type="Proteomes" id="UP001139353"/>
    </source>
</evidence>
<dbReference type="SUPFAM" id="SSF47413">
    <property type="entry name" value="lambda repressor-like DNA-binding domains"/>
    <property type="match status" value="1"/>
</dbReference>
<feature type="domain" description="HTH cro/C1-type" evidence="1">
    <location>
        <begin position="11"/>
        <end position="64"/>
    </location>
</feature>
<proteinExistence type="predicted"/>
<sequence length="249" mass="28527">MSTTVEIVNVLKSELKLARLTYADLARELGLAESSVKRMFAKGDMPLKRIDEICRVLKCDFSELARKVADLELLRDELTLEQEHAVVADRRLLVMALCALSQWPYEQIMAMYAFTDAEAVKHLTQLDRLGIIELKPLNRYRLKVAKTFRWRANGPVMQFFRDHGVVDYFSGGFNGESEMVSLVHGHISLPMAKVFQERLQRIAQDFAQQHLADQRLAPAHKRGFTAVMALRSWTFGPLRDLLRDPTIEP</sequence>
<dbReference type="AlphaFoldDB" id="A0A9X1YST5"/>
<keyword evidence="3" id="KW-1185">Reference proteome</keyword>
<dbReference type="PROSITE" id="PS50943">
    <property type="entry name" value="HTH_CROC1"/>
    <property type="match status" value="1"/>
</dbReference>
<dbReference type="Pfam" id="PF13443">
    <property type="entry name" value="HTH_26"/>
    <property type="match status" value="1"/>
</dbReference>
<dbReference type="InterPro" id="IPR010982">
    <property type="entry name" value="Lambda_DNA-bd_dom_sf"/>
</dbReference>
<dbReference type="RefSeq" id="WP_275684935.1">
    <property type="nucleotide sequence ID" value="NZ_JAJLJH010000010.1"/>
</dbReference>
<gene>
    <name evidence="2" type="ORF">LPC04_24540</name>
</gene>
<evidence type="ECO:0000259" key="1">
    <source>
        <dbReference type="PROSITE" id="PS50943"/>
    </source>
</evidence>
<protein>
    <submittedName>
        <fullName evidence="2">Helix-turn-helix transcriptional regulator</fullName>
    </submittedName>
</protein>